<dbReference type="Pfam" id="PF00038">
    <property type="entry name" value="Filament"/>
    <property type="match status" value="1"/>
</dbReference>
<evidence type="ECO:0000313" key="7">
    <source>
        <dbReference type="Proteomes" id="UP001318040"/>
    </source>
</evidence>
<name>A0AAJ7T2Y1_PETMA</name>
<comment type="similarity">
    <text evidence="3">Belongs to the intermediate filament family.</text>
</comment>
<dbReference type="PANTHER" id="PTHR23239">
    <property type="entry name" value="INTERMEDIATE FILAMENT"/>
    <property type="match status" value="1"/>
</dbReference>
<dbReference type="Gene3D" id="1.20.5.170">
    <property type="match status" value="1"/>
</dbReference>
<dbReference type="InterPro" id="IPR018039">
    <property type="entry name" value="IF_conserved"/>
</dbReference>
<gene>
    <name evidence="8" type="primary">LOC116942282</name>
</gene>
<dbReference type="Gene3D" id="1.20.5.500">
    <property type="entry name" value="Single helix bin"/>
    <property type="match status" value="1"/>
</dbReference>
<dbReference type="AlphaFoldDB" id="A0AAJ7T2Y1"/>
<feature type="region of interest" description="Disordered" evidence="5">
    <location>
        <begin position="387"/>
        <end position="518"/>
    </location>
</feature>
<dbReference type="SMART" id="SM01391">
    <property type="entry name" value="Filament"/>
    <property type="match status" value="1"/>
</dbReference>
<dbReference type="InterPro" id="IPR002957">
    <property type="entry name" value="Keratin_I"/>
</dbReference>
<dbReference type="PRINTS" id="PR01248">
    <property type="entry name" value="TYPE1KERATIN"/>
</dbReference>
<feature type="compositionally biased region" description="Low complexity" evidence="5">
    <location>
        <begin position="409"/>
        <end position="502"/>
    </location>
</feature>
<dbReference type="Gene3D" id="1.20.5.1160">
    <property type="entry name" value="Vasodilator-stimulated phosphoprotein"/>
    <property type="match status" value="1"/>
</dbReference>
<organism evidence="7 8">
    <name type="scientific">Petromyzon marinus</name>
    <name type="common">Sea lamprey</name>
    <dbReference type="NCBI Taxonomy" id="7757"/>
    <lineage>
        <taxon>Eukaryota</taxon>
        <taxon>Metazoa</taxon>
        <taxon>Chordata</taxon>
        <taxon>Craniata</taxon>
        <taxon>Vertebrata</taxon>
        <taxon>Cyclostomata</taxon>
        <taxon>Hyperoartia</taxon>
        <taxon>Petromyzontiformes</taxon>
        <taxon>Petromyzontidae</taxon>
        <taxon>Petromyzon</taxon>
    </lineage>
</organism>
<sequence>MTYYSSSSRSVSGGYGGGIVLGRSGAASVYGGSSCQISSASFGRGNFAGGGAGGWGSSQFKMIVGGQGGGVSEKVEMQGLNERLAEYLDKVKYLESANQAIELKIKEMLQGKGSTAKDYSVYYSTIEDLREKIFVQILENAKISLEIDNARLAADDFRSKWETEAALRMSVETDIGNLRGLLDEYGMACMGLEGDIEALREELIFMKKNHENELAALRAQLSGANMSVEVDSTRGQDLHKILDDMRAQYEGLIAVNRANAEMAFNKQAESVVVQGAQQSQAALAAQSEMSETRHAMQSLMTELESLRGLIRSLEDQQYDTEDRNARDLASYTVHIQMLEGELGSVRVGINQQLKDYAELLNMKMKLEQEISTYRRLLEGEDSRLKNISSESSHSMQSSFSFGAGHKGVTESSSSYQSSSTTGSSSGSGAASSSVSSATKSAGGSSTTGGASTAVTSNTTKTTSQTSSLSSDGASSAASNSVVVENDASSSSSTTITSSSTTKEVVKEPEPKREEVKRTKTVIITQTIVDGKVVESTEEVAEKTLSDSTDA</sequence>
<dbReference type="RefSeq" id="XP_032809879.1">
    <property type="nucleotide sequence ID" value="XM_032953988.1"/>
</dbReference>
<reference evidence="8" key="1">
    <citation type="submission" date="2025-08" db="UniProtKB">
        <authorList>
            <consortium name="RefSeq"/>
        </authorList>
    </citation>
    <scope>IDENTIFICATION</scope>
    <source>
        <tissue evidence="8">Sperm</tissue>
    </source>
</reference>
<accession>A0AAJ7T2Y1</accession>
<evidence type="ECO:0000256" key="5">
    <source>
        <dbReference type="SAM" id="MobiDB-lite"/>
    </source>
</evidence>
<evidence type="ECO:0000256" key="2">
    <source>
        <dbReference type="ARBA" id="ARBA00023054"/>
    </source>
</evidence>
<evidence type="ECO:0000313" key="8">
    <source>
        <dbReference type="RefSeq" id="XP_032809879.1"/>
    </source>
</evidence>
<dbReference type="KEGG" id="pmrn:116942282"/>
<dbReference type="GeneID" id="116942282"/>
<evidence type="ECO:0000256" key="4">
    <source>
        <dbReference type="SAM" id="Coils"/>
    </source>
</evidence>
<dbReference type="GO" id="GO:0005882">
    <property type="term" value="C:intermediate filament"/>
    <property type="evidence" value="ECO:0007669"/>
    <property type="project" value="UniProtKB-KW"/>
</dbReference>
<evidence type="ECO:0000256" key="3">
    <source>
        <dbReference type="RuleBase" id="RU000685"/>
    </source>
</evidence>
<dbReference type="Proteomes" id="UP001318040">
    <property type="component" value="Chromosome 14"/>
</dbReference>
<evidence type="ECO:0000259" key="6">
    <source>
        <dbReference type="PROSITE" id="PS51842"/>
    </source>
</evidence>
<keyword evidence="2 4" id="KW-0175">Coiled coil</keyword>
<dbReference type="PROSITE" id="PS00226">
    <property type="entry name" value="IF_ROD_1"/>
    <property type="match status" value="1"/>
</dbReference>
<dbReference type="PROSITE" id="PS51842">
    <property type="entry name" value="IF_ROD_2"/>
    <property type="match status" value="1"/>
</dbReference>
<feature type="compositionally biased region" description="Basic and acidic residues" evidence="5">
    <location>
        <begin position="503"/>
        <end position="517"/>
    </location>
</feature>
<feature type="coiled-coil region" evidence="4">
    <location>
        <begin position="189"/>
        <end position="227"/>
    </location>
</feature>
<dbReference type="PANTHER" id="PTHR23239:SF344">
    <property type="entry name" value="KERATIN, TYPE I CYTOSKELETAL 15-LIKE"/>
    <property type="match status" value="1"/>
</dbReference>
<proteinExistence type="inferred from homology"/>
<dbReference type="GO" id="GO:0005198">
    <property type="term" value="F:structural molecule activity"/>
    <property type="evidence" value="ECO:0007669"/>
    <property type="project" value="InterPro"/>
</dbReference>
<feature type="domain" description="IF rod" evidence="6">
    <location>
        <begin position="73"/>
        <end position="384"/>
    </location>
</feature>
<protein>
    <submittedName>
        <fullName evidence="8">Keratin, type 1 cytoskeletal 11-like</fullName>
    </submittedName>
</protein>
<evidence type="ECO:0000256" key="1">
    <source>
        <dbReference type="ARBA" id="ARBA00022754"/>
    </source>
</evidence>
<dbReference type="InterPro" id="IPR039008">
    <property type="entry name" value="IF_rod_dom"/>
</dbReference>
<keyword evidence="7" id="KW-1185">Reference proteome</keyword>
<keyword evidence="1 3" id="KW-0403">Intermediate filament</keyword>
<feature type="coiled-coil region" evidence="4">
    <location>
        <begin position="349"/>
        <end position="376"/>
    </location>
</feature>
<feature type="compositionally biased region" description="Low complexity" evidence="5">
    <location>
        <begin position="388"/>
        <end position="400"/>
    </location>
</feature>
<dbReference type="SUPFAM" id="SSF64593">
    <property type="entry name" value="Intermediate filament protein, coiled coil region"/>
    <property type="match status" value="2"/>
</dbReference>